<dbReference type="Proteomes" id="UP001060215">
    <property type="component" value="Chromosome 11"/>
</dbReference>
<keyword evidence="2" id="KW-1185">Reference proteome</keyword>
<dbReference type="EMBL" id="CM045768">
    <property type="protein sequence ID" value="KAI7982430.1"/>
    <property type="molecule type" value="Genomic_DNA"/>
</dbReference>
<name>A0ACC0F1E1_9ERIC</name>
<organism evidence="1 2">
    <name type="scientific">Camellia lanceoleosa</name>
    <dbReference type="NCBI Taxonomy" id="1840588"/>
    <lineage>
        <taxon>Eukaryota</taxon>
        <taxon>Viridiplantae</taxon>
        <taxon>Streptophyta</taxon>
        <taxon>Embryophyta</taxon>
        <taxon>Tracheophyta</taxon>
        <taxon>Spermatophyta</taxon>
        <taxon>Magnoliopsida</taxon>
        <taxon>eudicotyledons</taxon>
        <taxon>Gunneridae</taxon>
        <taxon>Pentapetalae</taxon>
        <taxon>asterids</taxon>
        <taxon>Ericales</taxon>
        <taxon>Theaceae</taxon>
        <taxon>Camellia</taxon>
    </lineage>
</organism>
<accession>A0ACC0F1E1</accession>
<gene>
    <name evidence="1" type="ORF">LOK49_LG15G01581</name>
</gene>
<sequence>MMMEEEERLKRLKRHELIEEECKKLLIEEVFFRLPPPSVARFKSISKWWRRYLSEPPFVDRYEARNLSVLGFFYQASYNKFAFRAIPSNPSRSPNLNDSSSSSISISISISTGNPLRTGFTGYIGASDNTLLVVNSSNGLLLLYSSTPAPCYEVYNPTTSDKVSVRLSYNYETFAIRYMVFGFAFDTYSTHPRFTMPTLRHRSS</sequence>
<reference evidence="1 2" key="1">
    <citation type="journal article" date="2022" name="Plant J.">
        <title>Chromosome-level genome of Camellia lanceoleosa provides a valuable resource for understanding genome evolution and self-incompatibility.</title>
        <authorList>
            <person name="Gong W."/>
            <person name="Xiao S."/>
            <person name="Wang L."/>
            <person name="Liao Z."/>
            <person name="Chang Y."/>
            <person name="Mo W."/>
            <person name="Hu G."/>
            <person name="Li W."/>
            <person name="Zhao G."/>
            <person name="Zhu H."/>
            <person name="Hu X."/>
            <person name="Ji K."/>
            <person name="Xiang X."/>
            <person name="Song Q."/>
            <person name="Yuan D."/>
            <person name="Jin S."/>
            <person name="Zhang L."/>
        </authorList>
    </citation>
    <scope>NUCLEOTIDE SEQUENCE [LARGE SCALE GENOMIC DNA]</scope>
    <source>
        <strain evidence="1">SQ_2022a</strain>
    </source>
</reference>
<evidence type="ECO:0000313" key="1">
    <source>
        <dbReference type="EMBL" id="KAI7982430.1"/>
    </source>
</evidence>
<evidence type="ECO:0000313" key="2">
    <source>
        <dbReference type="Proteomes" id="UP001060215"/>
    </source>
</evidence>
<comment type="caution">
    <text evidence="1">The sequence shown here is derived from an EMBL/GenBank/DDBJ whole genome shotgun (WGS) entry which is preliminary data.</text>
</comment>
<proteinExistence type="predicted"/>
<protein>
    <submittedName>
        <fullName evidence="1">F-box protein</fullName>
    </submittedName>
</protein>